<evidence type="ECO:0000259" key="22">
    <source>
        <dbReference type="Pfam" id="PF01050"/>
    </source>
</evidence>
<dbReference type="EC" id="2.7.7.13" evidence="8"/>
<dbReference type="OrthoDB" id="9806359at2"/>
<dbReference type="InterPro" id="IPR006375">
    <property type="entry name" value="Man1P_GuaTrfase/Man6P_Isoase"/>
</dbReference>
<dbReference type="SUPFAM" id="SSF53448">
    <property type="entry name" value="Nucleotide-diphospho-sugar transferases"/>
    <property type="match status" value="1"/>
</dbReference>
<dbReference type="GO" id="GO:0005525">
    <property type="term" value="F:GTP binding"/>
    <property type="evidence" value="ECO:0007669"/>
    <property type="project" value="UniProtKB-KW"/>
</dbReference>
<dbReference type="GO" id="GO:0004475">
    <property type="term" value="F:mannose-1-phosphate guanylyltransferase (GTP) activity"/>
    <property type="evidence" value="ECO:0007669"/>
    <property type="project" value="UniProtKB-EC"/>
</dbReference>
<protein>
    <recommendedName>
        <fullName evidence="19">Alginate biosynthesis protein AlgA</fullName>
        <ecNumber evidence="8">2.7.7.13</ecNumber>
        <ecNumber evidence="7">5.3.1.8</ecNumber>
    </recommendedName>
</protein>
<dbReference type="UniPathway" id="UPA00126">
    <property type="reaction ID" value="UER00930"/>
</dbReference>
<comment type="catalytic activity">
    <reaction evidence="1">
        <text>D-mannose 6-phosphate = D-fructose 6-phosphate</text>
        <dbReference type="Rhea" id="RHEA:12356"/>
        <dbReference type="ChEBI" id="CHEBI:58735"/>
        <dbReference type="ChEBI" id="CHEBI:61527"/>
        <dbReference type="EC" id="5.3.1.8"/>
    </reaction>
</comment>
<keyword evidence="9" id="KW-0808">Transferase</keyword>
<dbReference type="CDD" id="cd02509">
    <property type="entry name" value="GDP-M1P_Guanylyltransferase"/>
    <property type="match status" value="1"/>
</dbReference>
<dbReference type="CDD" id="cd02213">
    <property type="entry name" value="cupin_PMI_typeII_C"/>
    <property type="match status" value="1"/>
</dbReference>
<dbReference type="InterPro" id="IPR029044">
    <property type="entry name" value="Nucleotide-diphossugar_trans"/>
</dbReference>
<keyword evidence="16" id="KW-0170">Cobalt</keyword>
<keyword evidence="15" id="KW-0511">Multifunctional enzyme</keyword>
<keyword evidence="12" id="KW-0016">Alginate biosynthesis</keyword>
<keyword evidence="10" id="KW-0548">Nucleotidyltransferase</keyword>
<evidence type="ECO:0000256" key="2">
    <source>
        <dbReference type="ARBA" id="ARBA00001941"/>
    </source>
</evidence>
<comment type="pathway">
    <text evidence="4">Nucleotide-sugar biosynthesis; GDP-alpha-D-mannose biosynthesis; GDP-alpha-D-mannose from alpha-D-mannose 1-phosphate (GTP route): step 1/1.</text>
</comment>
<comment type="subunit">
    <text evidence="6">Monomer.</text>
</comment>
<dbReference type="InterPro" id="IPR051161">
    <property type="entry name" value="Mannose-6P_isomerase_type2"/>
</dbReference>
<evidence type="ECO:0000259" key="21">
    <source>
        <dbReference type="Pfam" id="PF00483"/>
    </source>
</evidence>
<dbReference type="InterPro" id="IPR014710">
    <property type="entry name" value="RmlC-like_jellyroll"/>
</dbReference>
<evidence type="ECO:0000256" key="3">
    <source>
        <dbReference type="ARBA" id="ARBA00004666"/>
    </source>
</evidence>
<evidence type="ECO:0000256" key="15">
    <source>
        <dbReference type="ARBA" id="ARBA00023268"/>
    </source>
</evidence>
<evidence type="ECO:0000313" key="25">
    <source>
        <dbReference type="Proteomes" id="UP000030063"/>
    </source>
</evidence>
<dbReference type="InterPro" id="IPR005835">
    <property type="entry name" value="NTP_transferase_dom"/>
</dbReference>
<evidence type="ECO:0000256" key="1">
    <source>
        <dbReference type="ARBA" id="ARBA00000757"/>
    </source>
</evidence>
<keyword evidence="25" id="KW-1185">Reference proteome</keyword>
<evidence type="ECO:0000256" key="6">
    <source>
        <dbReference type="ARBA" id="ARBA00011245"/>
    </source>
</evidence>
<dbReference type="Gene3D" id="3.90.550.10">
    <property type="entry name" value="Spore Coat Polysaccharide Biosynthesis Protein SpsA, Chain A"/>
    <property type="match status" value="1"/>
</dbReference>
<dbReference type="InterPro" id="IPR054566">
    <property type="entry name" value="ManC/GMP-like_b-helix"/>
</dbReference>
<evidence type="ECO:0000256" key="9">
    <source>
        <dbReference type="ARBA" id="ARBA00022679"/>
    </source>
</evidence>
<evidence type="ECO:0000256" key="5">
    <source>
        <dbReference type="ARBA" id="ARBA00006115"/>
    </source>
</evidence>
<gene>
    <name evidence="24" type="ORF">TMS3_0109450</name>
</gene>
<accession>A0A0A1YL89</accession>
<comment type="cofactor">
    <cofactor evidence="2">
        <name>Co(2+)</name>
        <dbReference type="ChEBI" id="CHEBI:48828"/>
    </cofactor>
</comment>
<evidence type="ECO:0000256" key="7">
    <source>
        <dbReference type="ARBA" id="ARBA00011956"/>
    </source>
</evidence>
<dbReference type="eggNOG" id="COG0662">
    <property type="taxonomic scope" value="Bacteria"/>
</dbReference>
<reference evidence="24 25" key="1">
    <citation type="journal article" date="2014" name="Genome Announc.">
        <title>Draft Genome Sequence of Petroleum Oil-Degrading Marine Bacterium Pseudomonas taeanensis Strain MS-3, Isolated from a Crude Oil-Contaminated Seashore.</title>
        <authorList>
            <person name="Lee S.Y."/>
            <person name="Kim S.H."/>
            <person name="Lee D.G."/>
            <person name="Shin S."/>
            <person name="Yun S.H."/>
            <person name="Choi C.W."/>
            <person name="Chung Y.H."/>
            <person name="Choi J.S."/>
            <person name="Kahng H.Y."/>
            <person name="Kim S.I."/>
        </authorList>
    </citation>
    <scope>NUCLEOTIDE SEQUENCE [LARGE SCALE GENOMIC DNA]</scope>
    <source>
        <strain evidence="24 25">MS-3</strain>
    </source>
</reference>
<evidence type="ECO:0000256" key="14">
    <source>
        <dbReference type="ARBA" id="ARBA00023235"/>
    </source>
</evidence>
<dbReference type="FunFam" id="2.60.120.10:FF:000032">
    <property type="entry name" value="Mannose-1-phosphate guanylyltransferase/mannose-6-phosphate isomerase"/>
    <property type="match status" value="1"/>
</dbReference>
<dbReference type="NCBIfam" id="TIGR01479">
    <property type="entry name" value="GMP_PMI"/>
    <property type="match status" value="1"/>
</dbReference>
<dbReference type="RefSeq" id="WP_025164980.1">
    <property type="nucleotide sequence ID" value="NZ_AWSQ01000002.1"/>
</dbReference>
<evidence type="ECO:0000256" key="4">
    <source>
        <dbReference type="ARBA" id="ARBA00004823"/>
    </source>
</evidence>
<keyword evidence="14" id="KW-0413">Isomerase</keyword>
<dbReference type="InterPro" id="IPR001538">
    <property type="entry name" value="Man6P_isomerase-2_C"/>
</dbReference>
<dbReference type="Pfam" id="PF00483">
    <property type="entry name" value="NTP_transferase"/>
    <property type="match status" value="1"/>
</dbReference>
<proteinExistence type="inferred from homology"/>
<evidence type="ECO:0000313" key="24">
    <source>
        <dbReference type="EMBL" id="KFX69733.1"/>
    </source>
</evidence>
<keyword evidence="11" id="KW-0547">Nucleotide-binding</keyword>
<dbReference type="STRING" id="1395571.TMS3_0109450"/>
<dbReference type="Proteomes" id="UP000030063">
    <property type="component" value="Unassembled WGS sequence"/>
</dbReference>
<evidence type="ECO:0000256" key="19">
    <source>
        <dbReference type="ARBA" id="ARBA00067387"/>
    </source>
</evidence>
<dbReference type="SUPFAM" id="SSF51182">
    <property type="entry name" value="RmlC-like cupins"/>
    <property type="match status" value="1"/>
</dbReference>
<comment type="pathway">
    <text evidence="3">Nucleotide-sugar biosynthesis; GDP-alpha-D-mannose biosynthesis; alpha-D-mannose 1-phosphate from D-fructose 6-phosphate: step 1/2.</text>
</comment>
<sequence length="486" mass="54362">MIPVILSGGSGSRLWPLSRKQFPKQFLALTGQHSLFQQTLQRLAVEGMQKPLIVCNESHRFIVQEQLAVSQLEVDGLIMEPFGRNTAPAVAISAMKLLAEGRDELMLVLPADHVIKDQRAFQRVLAMATVAAESGEMVLFGVPATAPETGYGYIRCDLQDRSSLPEGINRVLQFVEKPDLQRARSFVESGDYFWNSGMFLFRASRFLEELKKHDPDIYDTCLLALERSQVDGDNLLIDADTFACCPDNSIDYAVMEKTAQACVVPFAAGWSDVGCWASLWEVNDKDENHNVLKGDVVMHDSHNCMVHANNDKLVTVLGMDNIVVVETKDALMIAPKDRVQEVKTLVNTLNEQGRQETQSHCEVFRPWGSYDSVDMGGRFQVKHITVKPGAQLSLQMHHHRAEHWIVVSGTAEVTCNDKTFLLTENQSTYIPITAVHRLANPGKIPLEIIEVQSGSYLGEDDIERLEDVYGRTKEQEQQPDKLRLAG</sequence>
<keyword evidence="13" id="KW-0342">GTP-binding</keyword>
<dbReference type="GO" id="GO:0004476">
    <property type="term" value="F:mannose-6-phosphate isomerase activity"/>
    <property type="evidence" value="ECO:0007669"/>
    <property type="project" value="UniProtKB-EC"/>
</dbReference>
<evidence type="ECO:0000256" key="13">
    <source>
        <dbReference type="ARBA" id="ARBA00023134"/>
    </source>
</evidence>
<comment type="function">
    <text evidence="18">Produces a precursor for alginate polymerization. The alginate layer provides a protective barrier against host immune defenses and antibiotics.</text>
</comment>
<evidence type="ECO:0000256" key="18">
    <source>
        <dbReference type="ARBA" id="ARBA00057590"/>
    </source>
</evidence>
<evidence type="ECO:0000256" key="8">
    <source>
        <dbReference type="ARBA" id="ARBA00012387"/>
    </source>
</evidence>
<dbReference type="Pfam" id="PF01050">
    <property type="entry name" value="MannoseP_isomer"/>
    <property type="match status" value="1"/>
</dbReference>
<evidence type="ECO:0000256" key="17">
    <source>
        <dbReference type="ARBA" id="ARBA00047343"/>
    </source>
</evidence>
<dbReference type="Gene3D" id="2.60.120.10">
    <property type="entry name" value="Jelly Rolls"/>
    <property type="match status" value="1"/>
</dbReference>
<dbReference type="InterPro" id="IPR011051">
    <property type="entry name" value="RmlC_Cupin_sf"/>
</dbReference>
<evidence type="ECO:0000256" key="20">
    <source>
        <dbReference type="RuleBase" id="RU004190"/>
    </source>
</evidence>
<feature type="domain" description="MannoseP isomerase/GMP-like beta-helix" evidence="23">
    <location>
        <begin position="294"/>
        <end position="349"/>
    </location>
</feature>
<dbReference type="Pfam" id="PF22640">
    <property type="entry name" value="ManC_GMP_beta-helix"/>
    <property type="match status" value="1"/>
</dbReference>
<feature type="domain" description="Nucleotidyl transferase" evidence="21">
    <location>
        <begin position="3"/>
        <end position="288"/>
    </location>
</feature>
<dbReference type="FunFam" id="3.90.550.10:FF:000046">
    <property type="entry name" value="Mannose-1-phosphate guanylyltransferase (GDP)"/>
    <property type="match status" value="1"/>
</dbReference>
<dbReference type="PANTHER" id="PTHR46390">
    <property type="entry name" value="MANNOSE-1-PHOSPHATE GUANYLYLTRANSFERASE"/>
    <property type="match status" value="1"/>
</dbReference>
<dbReference type="GO" id="GO:0042121">
    <property type="term" value="P:alginic acid biosynthetic process"/>
    <property type="evidence" value="ECO:0007669"/>
    <property type="project" value="UniProtKB-KW"/>
</dbReference>
<dbReference type="EC" id="5.3.1.8" evidence="7"/>
<evidence type="ECO:0000256" key="16">
    <source>
        <dbReference type="ARBA" id="ARBA00023285"/>
    </source>
</evidence>
<dbReference type="GO" id="GO:0009298">
    <property type="term" value="P:GDP-mannose biosynthetic process"/>
    <property type="evidence" value="ECO:0007669"/>
    <property type="project" value="UniProtKB-UniPathway"/>
</dbReference>
<evidence type="ECO:0000256" key="12">
    <source>
        <dbReference type="ARBA" id="ARBA00022841"/>
    </source>
</evidence>
<comment type="similarity">
    <text evidence="5 20">Belongs to the mannose-6-phosphate isomerase type 2 family.</text>
</comment>
<comment type="catalytic activity">
    <reaction evidence="17">
        <text>alpha-D-mannose 1-phosphate + GTP + H(+) = GDP-alpha-D-mannose + diphosphate</text>
        <dbReference type="Rhea" id="RHEA:15229"/>
        <dbReference type="ChEBI" id="CHEBI:15378"/>
        <dbReference type="ChEBI" id="CHEBI:33019"/>
        <dbReference type="ChEBI" id="CHEBI:37565"/>
        <dbReference type="ChEBI" id="CHEBI:57527"/>
        <dbReference type="ChEBI" id="CHEBI:58409"/>
        <dbReference type="EC" id="2.7.7.13"/>
    </reaction>
</comment>
<dbReference type="InterPro" id="IPR049577">
    <property type="entry name" value="GMPP_N"/>
</dbReference>
<dbReference type="EMBL" id="AWSQ01000002">
    <property type="protein sequence ID" value="KFX69733.1"/>
    <property type="molecule type" value="Genomic_DNA"/>
</dbReference>
<evidence type="ECO:0000259" key="23">
    <source>
        <dbReference type="Pfam" id="PF22640"/>
    </source>
</evidence>
<dbReference type="AlphaFoldDB" id="A0A0A1YL89"/>
<feature type="domain" description="Mannose-6-phosphate isomerase type II C-terminal" evidence="22">
    <location>
        <begin position="352"/>
        <end position="467"/>
    </location>
</feature>
<evidence type="ECO:0000256" key="10">
    <source>
        <dbReference type="ARBA" id="ARBA00022695"/>
    </source>
</evidence>
<name>A0A0A1YL89_9PSED</name>
<evidence type="ECO:0000256" key="11">
    <source>
        <dbReference type="ARBA" id="ARBA00022741"/>
    </source>
</evidence>
<organism evidence="24 25">
    <name type="scientific">Pseudomonas taeanensis MS-3</name>
    <dbReference type="NCBI Taxonomy" id="1395571"/>
    <lineage>
        <taxon>Bacteria</taxon>
        <taxon>Pseudomonadati</taxon>
        <taxon>Pseudomonadota</taxon>
        <taxon>Gammaproteobacteria</taxon>
        <taxon>Pseudomonadales</taxon>
        <taxon>Pseudomonadaceae</taxon>
        <taxon>Pseudomonas</taxon>
    </lineage>
</organism>
<comment type="caution">
    <text evidence="24">The sequence shown here is derived from an EMBL/GenBank/DDBJ whole genome shotgun (WGS) entry which is preliminary data.</text>
</comment>
<dbReference type="PANTHER" id="PTHR46390:SF1">
    <property type="entry name" value="MANNOSE-1-PHOSPHATE GUANYLYLTRANSFERASE"/>
    <property type="match status" value="1"/>
</dbReference>
<dbReference type="eggNOG" id="COG0836">
    <property type="taxonomic scope" value="Bacteria"/>
</dbReference>